<dbReference type="Proteomes" id="UP000824175">
    <property type="component" value="Unassembled WGS sequence"/>
</dbReference>
<gene>
    <name evidence="11" type="ORF">IAD15_02950</name>
</gene>
<evidence type="ECO:0000313" key="11">
    <source>
        <dbReference type="EMBL" id="HIU13009.1"/>
    </source>
</evidence>
<dbReference type="EMBL" id="DVMJ01000020">
    <property type="protein sequence ID" value="HIU13009.1"/>
    <property type="molecule type" value="Genomic_DNA"/>
</dbReference>
<evidence type="ECO:0000256" key="2">
    <source>
        <dbReference type="ARBA" id="ARBA00022448"/>
    </source>
</evidence>
<feature type="transmembrane region" description="Helical" evidence="9">
    <location>
        <begin position="394"/>
        <end position="414"/>
    </location>
</feature>
<dbReference type="AlphaFoldDB" id="A0A9D1HP91"/>
<keyword evidence="2 8" id="KW-0813">Transport</keyword>
<evidence type="ECO:0000259" key="10">
    <source>
        <dbReference type="PROSITE" id="PS51105"/>
    </source>
</evidence>
<feature type="transmembrane region" description="Helical" evidence="9">
    <location>
        <begin position="370"/>
        <end position="388"/>
    </location>
</feature>
<dbReference type="InterPro" id="IPR051088">
    <property type="entry name" value="PTS_Sugar-EIIC/EIIB"/>
</dbReference>
<evidence type="ECO:0000256" key="1">
    <source>
        <dbReference type="ARBA" id="ARBA00004651"/>
    </source>
</evidence>
<feature type="transmembrane region" description="Helical" evidence="9">
    <location>
        <begin position="343"/>
        <end position="361"/>
    </location>
</feature>
<organism evidence="11 12">
    <name type="scientific">Candidatus Fimiplasma intestinipullorum</name>
    <dbReference type="NCBI Taxonomy" id="2840825"/>
    <lineage>
        <taxon>Bacteria</taxon>
        <taxon>Bacillati</taxon>
        <taxon>Bacillota</taxon>
        <taxon>Clostridia</taxon>
        <taxon>Eubacteriales</taxon>
        <taxon>Candidatus Fimiplasma</taxon>
    </lineage>
</organism>
<dbReference type="PANTHER" id="PTHR33989">
    <property type="match status" value="1"/>
</dbReference>
<keyword evidence="6 9" id="KW-1133">Transmembrane helix</keyword>
<keyword evidence="5 9" id="KW-0812">Transmembrane</keyword>
<sequence length="426" mass="45301">MRFLEEKFVPIAAKIGQEKHLVAIRDSFMTTMPLTILGALAVLVNNIGGVFSDTGLDIPAIANGWDSFITSTGIKTVCTNINNGTVNTLAVLIVVCVAYNLSKIKEANPLPAGVTAIAIYFALAPRTEGIQAAQLDAKGLFVAMIVGLLVGELFPLFAKNEKLRISMPEGVPPAVSSAFNTMIPAMLTATIWIAVGTAIETVAHANIWDLITQFVSAPLSNVADTLATTMIENLFVTVLWVFGIHGASIAGSITQPILYPLLQANTASFAANEEPAYTVVYLFRNVWGQTGGSGATLGLVIAILLFSKLQSERTIAKLGIACGIFEINEPITFGIPIVMNPVYAIPFIIGPVLCVTLSYFLTEMGLIGHIVLEIPWVTPPILNAFLATGGNFPAAIWSAVEIVLLTVLWTPFVIMSGRVSAKEAEG</sequence>
<evidence type="ECO:0000256" key="9">
    <source>
        <dbReference type="SAM" id="Phobius"/>
    </source>
</evidence>
<evidence type="ECO:0000256" key="5">
    <source>
        <dbReference type="ARBA" id="ARBA00022692"/>
    </source>
</evidence>
<evidence type="ECO:0000256" key="6">
    <source>
        <dbReference type="ARBA" id="ARBA00022989"/>
    </source>
</evidence>
<feature type="transmembrane region" description="Helical" evidence="9">
    <location>
        <begin position="109"/>
        <end position="127"/>
    </location>
</feature>
<protein>
    <recommendedName>
        <fullName evidence="8">Permease IIC component</fullName>
    </recommendedName>
</protein>
<feature type="transmembrane region" description="Helical" evidence="9">
    <location>
        <begin position="21"/>
        <end position="44"/>
    </location>
</feature>
<dbReference type="PANTHER" id="PTHR33989:SF4">
    <property type="entry name" value="PTS SYSTEM N,N'-DIACETYLCHITOBIOSE-SPECIFIC EIIC COMPONENT"/>
    <property type="match status" value="1"/>
</dbReference>
<feature type="transmembrane region" description="Helical" evidence="9">
    <location>
        <begin position="139"/>
        <end position="158"/>
    </location>
</feature>
<evidence type="ECO:0000256" key="8">
    <source>
        <dbReference type="PIRNR" id="PIRNR006351"/>
    </source>
</evidence>
<dbReference type="InterPro" id="IPR004796">
    <property type="entry name" value="PTS_IIC_cello"/>
</dbReference>
<keyword evidence="4 8" id="KW-0762">Sugar transport</keyword>
<evidence type="ECO:0000256" key="7">
    <source>
        <dbReference type="ARBA" id="ARBA00023136"/>
    </source>
</evidence>
<reference evidence="11" key="2">
    <citation type="journal article" date="2021" name="PeerJ">
        <title>Extensive microbial diversity within the chicken gut microbiome revealed by metagenomics and culture.</title>
        <authorList>
            <person name="Gilroy R."/>
            <person name="Ravi A."/>
            <person name="Getino M."/>
            <person name="Pursley I."/>
            <person name="Horton D.L."/>
            <person name="Alikhan N.F."/>
            <person name="Baker D."/>
            <person name="Gharbi K."/>
            <person name="Hall N."/>
            <person name="Watson M."/>
            <person name="Adriaenssens E.M."/>
            <person name="Foster-Nyarko E."/>
            <person name="Jarju S."/>
            <person name="Secka A."/>
            <person name="Antonio M."/>
            <person name="Oren A."/>
            <person name="Chaudhuri R.R."/>
            <person name="La Ragione R."/>
            <person name="Hildebrand F."/>
            <person name="Pallen M.J."/>
        </authorList>
    </citation>
    <scope>NUCLEOTIDE SEQUENCE</scope>
    <source>
        <strain evidence="11">CHK195-11698</strain>
    </source>
</reference>
<feature type="transmembrane region" description="Helical" evidence="9">
    <location>
        <begin position="234"/>
        <end position="253"/>
    </location>
</feature>
<evidence type="ECO:0000256" key="3">
    <source>
        <dbReference type="ARBA" id="ARBA00022475"/>
    </source>
</evidence>
<keyword evidence="3 8" id="KW-1003">Cell membrane</keyword>
<comment type="caution">
    <text evidence="11">The sequence shown here is derived from an EMBL/GenBank/DDBJ whole genome shotgun (WGS) entry which is preliminary data.</text>
</comment>
<dbReference type="PIRSF" id="PIRSF006351">
    <property type="entry name" value="PTS_EIIC-Cellobiose"/>
    <property type="match status" value="1"/>
</dbReference>
<comment type="subcellular location">
    <subcellularLocation>
        <location evidence="1">Cell membrane</location>
        <topology evidence="1">Multi-pass membrane protein</topology>
    </subcellularLocation>
</comment>
<keyword evidence="7 8" id="KW-0472">Membrane</keyword>
<dbReference type="GO" id="GO:0008982">
    <property type="term" value="F:protein-N(PI)-phosphohistidine-sugar phosphotransferase activity"/>
    <property type="evidence" value="ECO:0007669"/>
    <property type="project" value="UniProtKB-UniRule"/>
</dbReference>
<name>A0A9D1HP91_9FIRM</name>
<dbReference type="Pfam" id="PF02378">
    <property type="entry name" value="PTS_EIIC"/>
    <property type="match status" value="1"/>
</dbReference>
<proteinExistence type="predicted"/>
<accession>A0A9D1HP91</accession>
<dbReference type="GO" id="GO:0005886">
    <property type="term" value="C:plasma membrane"/>
    <property type="evidence" value="ECO:0007669"/>
    <property type="project" value="UniProtKB-SubCell"/>
</dbReference>
<dbReference type="InterPro" id="IPR004501">
    <property type="entry name" value="PTS_EIIC_3"/>
</dbReference>
<dbReference type="PROSITE" id="PS51105">
    <property type="entry name" value="PTS_EIIC_TYPE_3"/>
    <property type="match status" value="1"/>
</dbReference>
<dbReference type="GO" id="GO:0009401">
    <property type="term" value="P:phosphoenolpyruvate-dependent sugar phosphotransferase system"/>
    <property type="evidence" value="ECO:0007669"/>
    <property type="project" value="InterPro"/>
</dbReference>
<evidence type="ECO:0000313" key="12">
    <source>
        <dbReference type="Proteomes" id="UP000824175"/>
    </source>
</evidence>
<evidence type="ECO:0000256" key="4">
    <source>
        <dbReference type="ARBA" id="ARBA00022597"/>
    </source>
</evidence>
<dbReference type="NCBIfam" id="TIGR00410">
    <property type="entry name" value="lacE"/>
    <property type="match status" value="1"/>
</dbReference>
<reference evidence="11" key="1">
    <citation type="submission" date="2020-10" db="EMBL/GenBank/DDBJ databases">
        <authorList>
            <person name="Gilroy R."/>
        </authorList>
    </citation>
    <scope>NUCLEOTIDE SEQUENCE</scope>
    <source>
        <strain evidence="11">CHK195-11698</strain>
    </source>
</reference>
<comment type="function">
    <text evidence="8">The phosphoenolpyruvate-dependent sugar phosphotransferase system (PTS), a major carbohydrate active -transport system, catalyzes the phosphorylation of incoming sugar substrates concomitant with their translocation across the cell membrane.</text>
</comment>
<dbReference type="GO" id="GO:1901264">
    <property type="term" value="P:carbohydrate derivative transport"/>
    <property type="evidence" value="ECO:0007669"/>
    <property type="project" value="TreeGrafter"/>
</dbReference>
<dbReference type="InterPro" id="IPR003352">
    <property type="entry name" value="PTS_EIIC"/>
</dbReference>
<feature type="transmembrane region" description="Helical" evidence="9">
    <location>
        <begin position="84"/>
        <end position="102"/>
    </location>
</feature>
<feature type="transmembrane region" description="Helical" evidence="9">
    <location>
        <begin position="286"/>
        <end position="306"/>
    </location>
</feature>
<feature type="domain" description="PTS EIIC type-3" evidence="10">
    <location>
        <begin position="4"/>
        <end position="412"/>
    </location>
</feature>